<evidence type="ECO:0000313" key="17">
    <source>
        <dbReference type="Proteomes" id="UP001250214"/>
    </source>
</evidence>
<dbReference type="InterPro" id="IPR006204">
    <property type="entry name" value="GHMP_kinase_N_dom"/>
</dbReference>
<keyword evidence="6 13" id="KW-0808">Transferase</keyword>
<dbReference type="SUPFAM" id="SSF54211">
    <property type="entry name" value="Ribosomal protein S5 domain 2-like"/>
    <property type="match status" value="1"/>
</dbReference>
<gene>
    <name evidence="13 16" type="primary">thrB</name>
    <name evidence="16" type="ORF">RIF23_10220</name>
</gene>
<evidence type="ECO:0000256" key="8">
    <source>
        <dbReference type="ARBA" id="ARBA00022741"/>
    </source>
</evidence>
<evidence type="ECO:0000256" key="4">
    <source>
        <dbReference type="ARBA" id="ARBA00017858"/>
    </source>
</evidence>
<evidence type="ECO:0000256" key="12">
    <source>
        <dbReference type="ARBA" id="ARBA00049954"/>
    </source>
</evidence>
<keyword evidence="8 13" id="KW-0547">Nucleotide-binding</keyword>
<dbReference type="RefSeq" id="WP_310912225.1">
    <property type="nucleotide sequence ID" value="NZ_JAVLVT010000004.1"/>
</dbReference>
<dbReference type="PRINTS" id="PR00958">
    <property type="entry name" value="HOMSERKINASE"/>
</dbReference>
<feature type="binding site" evidence="13">
    <location>
        <begin position="98"/>
        <end position="108"/>
    </location>
    <ligand>
        <name>ATP</name>
        <dbReference type="ChEBI" id="CHEBI:30616"/>
    </ligand>
</feature>
<comment type="caution">
    <text evidence="16">The sequence shown here is derived from an EMBL/GenBank/DDBJ whole genome shotgun (WGS) entry which is preliminary data.</text>
</comment>
<keyword evidence="13" id="KW-0963">Cytoplasm</keyword>
<dbReference type="PANTHER" id="PTHR20861">
    <property type="entry name" value="HOMOSERINE/4-DIPHOSPHOCYTIDYL-2-C-METHYL-D-ERYTHRITOL KINASE"/>
    <property type="match status" value="1"/>
</dbReference>
<proteinExistence type="inferred from homology"/>
<dbReference type="InterPro" id="IPR000870">
    <property type="entry name" value="Homoserine_kinase"/>
</dbReference>
<evidence type="ECO:0000256" key="6">
    <source>
        <dbReference type="ARBA" id="ARBA00022679"/>
    </source>
</evidence>
<evidence type="ECO:0000256" key="7">
    <source>
        <dbReference type="ARBA" id="ARBA00022697"/>
    </source>
</evidence>
<evidence type="ECO:0000259" key="14">
    <source>
        <dbReference type="Pfam" id="PF00288"/>
    </source>
</evidence>
<evidence type="ECO:0000259" key="15">
    <source>
        <dbReference type="Pfam" id="PF08544"/>
    </source>
</evidence>
<sequence>MVQRQSQREPTPERIRVPATSANLGPGFDTMGLALQLYDEVEVRPAESGQLTVSVEGYGAGEVPLDERHLVLRSLRAAARALGEDVPAAHLHCVNRIPHGRGLGSSAAAIVAGVSAAQLLLGRTTGGKVDRDRVFAVAAELEGHPDNVAPCVYGGFTLAWADAHGWRCRRQDPAAGVSPVACVPTEQLSTEQARGLLPETVPHADAARTAGRAALLSLALTQAPELLLEATEDWLHQPYRGAAMPKSVRLLRTLREEARLPAVISGAGPTVLVLGAPSPTDGADPAQRGDLGDWIGGWAGTNWHICPVPVDTAGVATSVHTSAAPFGMPVELP</sequence>
<feature type="domain" description="GHMP kinase C-terminal" evidence="15">
    <location>
        <begin position="224"/>
        <end position="275"/>
    </location>
</feature>
<evidence type="ECO:0000256" key="10">
    <source>
        <dbReference type="ARBA" id="ARBA00022840"/>
    </source>
</evidence>
<evidence type="ECO:0000256" key="1">
    <source>
        <dbReference type="ARBA" id="ARBA00005015"/>
    </source>
</evidence>
<comment type="subcellular location">
    <subcellularLocation>
        <location evidence="13">Cytoplasm</location>
    </subcellularLocation>
</comment>
<dbReference type="NCBIfam" id="TIGR00191">
    <property type="entry name" value="thrB"/>
    <property type="match status" value="1"/>
</dbReference>
<dbReference type="PROSITE" id="PS00627">
    <property type="entry name" value="GHMP_KINASES_ATP"/>
    <property type="match status" value="1"/>
</dbReference>
<protein>
    <recommendedName>
        <fullName evidence="4 13">Homoserine kinase</fullName>
        <shortName evidence="13">HK</shortName>
        <shortName evidence="13">HSK</shortName>
        <ecNumber evidence="3 13">2.7.1.39</ecNumber>
    </recommendedName>
</protein>
<feature type="domain" description="GHMP kinase N-terminal" evidence="14">
    <location>
        <begin position="70"/>
        <end position="155"/>
    </location>
</feature>
<dbReference type="InterPro" id="IPR006203">
    <property type="entry name" value="GHMP_knse_ATP-bd_CS"/>
</dbReference>
<evidence type="ECO:0000256" key="9">
    <source>
        <dbReference type="ARBA" id="ARBA00022777"/>
    </source>
</evidence>
<keyword evidence="10 13" id="KW-0067">ATP-binding</keyword>
<dbReference type="Pfam" id="PF00288">
    <property type="entry name" value="GHMP_kinases_N"/>
    <property type="match status" value="1"/>
</dbReference>
<comment type="catalytic activity">
    <reaction evidence="11 13">
        <text>L-homoserine + ATP = O-phospho-L-homoserine + ADP + H(+)</text>
        <dbReference type="Rhea" id="RHEA:13985"/>
        <dbReference type="ChEBI" id="CHEBI:15378"/>
        <dbReference type="ChEBI" id="CHEBI:30616"/>
        <dbReference type="ChEBI" id="CHEBI:57476"/>
        <dbReference type="ChEBI" id="CHEBI:57590"/>
        <dbReference type="ChEBI" id="CHEBI:456216"/>
        <dbReference type="EC" id="2.7.1.39"/>
    </reaction>
</comment>
<name>A0ABU2H5T5_9ACTN</name>
<evidence type="ECO:0000256" key="5">
    <source>
        <dbReference type="ARBA" id="ARBA00022605"/>
    </source>
</evidence>
<evidence type="ECO:0000256" key="3">
    <source>
        <dbReference type="ARBA" id="ARBA00012078"/>
    </source>
</evidence>
<accession>A0ABU2H5T5</accession>
<comment type="pathway">
    <text evidence="1 13">Amino-acid biosynthesis; L-threonine biosynthesis; L-threonine from L-aspartate: step 4/5.</text>
</comment>
<dbReference type="SUPFAM" id="SSF55060">
    <property type="entry name" value="GHMP Kinase, C-terminal domain"/>
    <property type="match status" value="1"/>
</dbReference>
<dbReference type="EMBL" id="JAVLVT010000004">
    <property type="protein sequence ID" value="MDS1270674.1"/>
    <property type="molecule type" value="Genomic_DNA"/>
</dbReference>
<dbReference type="InterPro" id="IPR014721">
    <property type="entry name" value="Ribsml_uS5_D2-typ_fold_subgr"/>
</dbReference>
<dbReference type="PANTHER" id="PTHR20861:SF1">
    <property type="entry name" value="HOMOSERINE KINASE"/>
    <property type="match status" value="1"/>
</dbReference>
<dbReference type="Pfam" id="PF08544">
    <property type="entry name" value="GHMP_kinases_C"/>
    <property type="match status" value="1"/>
</dbReference>
<dbReference type="Gene3D" id="3.30.70.890">
    <property type="entry name" value="GHMP kinase, C-terminal domain"/>
    <property type="match status" value="1"/>
</dbReference>
<evidence type="ECO:0000313" key="16">
    <source>
        <dbReference type="EMBL" id="MDS1270674.1"/>
    </source>
</evidence>
<evidence type="ECO:0000256" key="13">
    <source>
        <dbReference type="HAMAP-Rule" id="MF_00384"/>
    </source>
</evidence>
<evidence type="ECO:0000256" key="11">
    <source>
        <dbReference type="ARBA" id="ARBA00049375"/>
    </source>
</evidence>
<organism evidence="16 17">
    <name type="scientific">Lipingzhangella rawalii</name>
    <dbReference type="NCBI Taxonomy" id="2055835"/>
    <lineage>
        <taxon>Bacteria</taxon>
        <taxon>Bacillati</taxon>
        <taxon>Actinomycetota</taxon>
        <taxon>Actinomycetes</taxon>
        <taxon>Streptosporangiales</taxon>
        <taxon>Nocardiopsidaceae</taxon>
        <taxon>Lipingzhangella</taxon>
    </lineage>
</organism>
<keyword evidence="7 13" id="KW-0791">Threonine biosynthesis</keyword>
<comment type="function">
    <text evidence="12 13">Catalyzes the ATP-dependent phosphorylation of L-homoserine to L-homoserine phosphate.</text>
</comment>
<dbReference type="HAMAP" id="MF_00384">
    <property type="entry name" value="Homoser_kinase"/>
    <property type="match status" value="1"/>
</dbReference>
<evidence type="ECO:0000256" key="2">
    <source>
        <dbReference type="ARBA" id="ARBA00007370"/>
    </source>
</evidence>
<comment type="similarity">
    <text evidence="2 13">Belongs to the GHMP kinase family. Homoserine kinase subfamily.</text>
</comment>
<keyword evidence="17" id="KW-1185">Reference proteome</keyword>
<dbReference type="InterPro" id="IPR020568">
    <property type="entry name" value="Ribosomal_Su5_D2-typ_SF"/>
</dbReference>
<dbReference type="EC" id="2.7.1.39" evidence="3 13"/>
<dbReference type="Proteomes" id="UP001250214">
    <property type="component" value="Unassembled WGS sequence"/>
</dbReference>
<dbReference type="GO" id="GO:0004413">
    <property type="term" value="F:homoserine kinase activity"/>
    <property type="evidence" value="ECO:0007669"/>
    <property type="project" value="UniProtKB-EC"/>
</dbReference>
<keyword evidence="5 13" id="KW-0028">Amino-acid biosynthesis</keyword>
<keyword evidence="9 13" id="KW-0418">Kinase</keyword>
<dbReference type="Gene3D" id="3.30.230.10">
    <property type="match status" value="1"/>
</dbReference>
<reference evidence="17" key="1">
    <citation type="submission" date="2023-07" db="EMBL/GenBank/DDBJ databases">
        <title>Novel species in the genus Lipingzhangella isolated from Sambhar Salt Lake.</title>
        <authorList>
            <person name="Jiya N."/>
            <person name="Kajale S."/>
            <person name="Sharma A."/>
        </authorList>
    </citation>
    <scope>NUCLEOTIDE SEQUENCE [LARGE SCALE GENOMIC DNA]</scope>
    <source>
        <strain evidence="17">LS1_29</strain>
    </source>
</reference>
<dbReference type="InterPro" id="IPR036554">
    <property type="entry name" value="GHMP_kinase_C_sf"/>
</dbReference>
<dbReference type="InterPro" id="IPR013750">
    <property type="entry name" value="GHMP_kinase_C_dom"/>
</dbReference>